<evidence type="ECO:0000256" key="2">
    <source>
        <dbReference type="ARBA" id="ARBA00022801"/>
    </source>
</evidence>
<dbReference type="InterPro" id="IPR050288">
    <property type="entry name" value="Cellulose_deg_GH3"/>
</dbReference>
<evidence type="ECO:0000313" key="4">
    <source>
        <dbReference type="EMBL" id="MPM93655.1"/>
    </source>
</evidence>
<dbReference type="InterPro" id="IPR026891">
    <property type="entry name" value="Fn3-like"/>
</dbReference>
<comment type="similarity">
    <text evidence="1">Belongs to the glycosyl hydrolase 3 family.</text>
</comment>
<dbReference type="Pfam" id="PF14310">
    <property type="entry name" value="Fn3-like"/>
    <property type="match status" value="1"/>
</dbReference>
<dbReference type="AlphaFoldDB" id="A0A645DWH4"/>
<dbReference type="PANTHER" id="PTHR42715:SF10">
    <property type="entry name" value="BETA-GLUCOSIDASE"/>
    <property type="match status" value="1"/>
</dbReference>
<proteinExistence type="inferred from homology"/>
<keyword evidence="2" id="KW-0378">Hydrolase</keyword>
<gene>
    <name evidence="4" type="ORF">SDC9_140795</name>
</gene>
<reference evidence="4" key="1">
    <citation type="submission" date="2019-08" db="EMBL/GenBank/DDBJ databases">
        <authorList>
            <person name="Kucharzyk K."/>
            <person name="Murdoch R.W."/>
            <person name="Higgins S."/>
            <person name="Loffler F."/>
        </authorList>
    </citation>
    <scope>NUCLEOTIDE SEQUENCE</scope>
</reference>
<dbReference type="SMART" id="SM01217">
    <property type="entry name" value="Fn3_like"/>
    <property type="match status" value="1"/>
</dbReference>
<dbReference type="InterPro" id="IPR013783">
    <property type="entry name" value="Ig-like_fold"/>
</dbReference>
<feature type="domain" description="Fibronectin type III-like" evidence="3">
    <location>
        <begin position="23"/>
        <end position="92"/>
    </location>
</feature>
<sequence length="123" mass="13541">MGTGETIKISCKVRNAGKVAGDEVVQLYLQDEIGSLPRPVKELKGFVRLSLKPGEQKSIQFDVPVNLMAFFDRDLNLVVEAGKINVFIGSSSEDIRLKGEFAICGAQKTPIKQREYSCPVQVL</sequence>
<comment type="caution">
    <text evidence="4">The sequence shown here is derived from an EMBL/GenBank/DDBJ whole genome shotgun (WGS) entry which is preliminary data.</text>
</comment>
<dbReference type="GO" id="GO:0004553">
    <property type="term" value="F:hydrolase activity, hydrolyzing O-glycosyl compounds"/>
    <property type="evidence" value="ECO:0007669"/>
    <property type="project" value="UniProtKB-ARBA"/>
</dbReference>
<protein>
    <recommendedName>
        <fullName evidence="3">Fibronectin type III-like domain-containing protein</fullName>
    </recommendedName>
</protein>
<name>A0A645DWH4_9ZZZZ</name>
<evidence type="ECO:0000256" key="1">
    <source>
        <dbReference type="ARBA" id="ARBA00005336"/>
    </source>
</evidence>
<dbReference type="EMBL" id="VSSQ01040417">
    <property type="protein sequence ID" value="MPM93655.1"/>
    <property type="molecule type" value="Genomic_DNA"/>
</dbReference>
<dbReference type="PANTHER" id="PTHR42715">
    <property type="entry name" value="BETA-GLUCOSIDASE"/>
    <property type="match status" value="1"/>
</dbReference>
<dbReference type="Gene3D" id="2.60.40.10">
    <property type="entry name" value="Immunoglobulins"/>
    <property type="match status" value="1"/>
</dbReference>
<dbReference type="FunFam" id="2.60.40.10:FF:000495">
    <property type="entry name" value="Periplasmic beta-glucosidase"/>
    <property type="match status" value="1"/>
</dbReference>
<accession>A0A645DWH4</accession>
<organism evidence="4">
    <name type="scientific">bioreactor metagenome</name>
    <dbReference type="NCBI Taxonomy" id="1076179"/>
    <lineage>
        <taxon>unclassified sequences</taxon>
        <taxon>metagenomes</taxon>
        <taxon>ecological metagenomes</taxon>
    </lineage>
</organism>
<evidence type="ECO:0000259" key="3">
    <source>
        <dbReference type="SMART" id="SM01217"/>
    </source>
</evidence>